<accession>C8XKA0</accession>
<organism evidence="8 9">
    <name type="scientific">Nakamurella multipartita (strain ATCC 700099 / DSM 44233 / CIP 104796 / JCM 9543 / NBRC 105858 / Y-104)</name>
    <name type="common">Microsphaera multipartita</name>
    <dbReference type="NCBI Taxonomy" id="479431"/>
    <lineage>
        <taxon>Bacteria</taxon>
        <taxon>Bacillati</taxon>
        <taxon>Actinomycetota</taxon>
        <taxon>Actinomycetes</taxon>
        <taxon>Nakamurellales</taxon>
        <taxon>Nakamurellaceae</taxon>
        <taxon>Nakamurella</taxon>
    </lineage>
</organism>
<reference evidence="8 9" key="2">
    <citation type="journal article" date="2010" name="Stand. Genomic Sci.">
        <title>Complete genome sequence of Nakamurella multipartita type strain (Y-104).</title>
        <authorList>
            <person name="Tice H."/>
            <person name="Mayilraj S."/>
            <person name="Sims D."/>
            <person name="Lapidus A."/>
            <person name="Nolan M."/>
            <person name="Lucas S."/>
            <person name="Glavina Del Rio T."/>
            <person name="Copeland A."/>
            <person name="Cheng J.F."/>
            <person name="Meincke L."/>
            <person name="Bruce D."/>
            <person name="Goodwin L."/>
            <person name="Pitluck S."/>
            <person name="Ivanova N."/>
            <person name="Mavromatis K."/>
            <person name="Ovchinnikova G."/>
            <person name="Pati A."/>
            <person name="Chen A."/>
            <person name="Palaniappan K."/>
            <person name="Land M."/>
            <person name="Hauser L."/>
            <person name="Chang Y.J."/>
            <person name="Jeffries C.D."/>
            <person name="Detter J.C."/>
            <person name="Brettin T."/>
            <person name="Rohde M."/>
            <person name="Goker M."/>
            <person name="Bristow J."/>
            <person name="Eisen J.A."/>
            <person name="Markowitz V."/>
            <person name="Hugenholtz P."/>
            <person name="Kyrpides N.C."/>
            <person name="Klenk H.P."/>
            <person name="Chen F."/>
        </authorList>
    </citation>
    <scope>NUCLEOTIDE SEQUENCE [LARGE SCALE GENOMIC DNA]</scope>
    <source>
        <strain evidence="9">ATCC 700099 / DSM 44233 / CIP 104796 / JCM 9543 / NBRC 105858 / Y-104</strain>
    </source>
</reference>
<keyword evidence="3" id="KW-0624">Polysaccharide degradation</keyword>
<keyword evidence="9" id="KW-1185">Reference proteome</keyword>
<dbReference type="PROSITE" id="PS50853">
    <property type="entry name" value="FN3"/>
    <property type="match status" value="1"/>
</dbReference>
<reference evidence="9" key="1">
    <citation type="submission" date="2009-09" db="EMBL/GenBank/DDBJ databases">
        <title>The complete genome of Nakamurella multipartita DSM 44233.</title>
        <authorList>
            <consortium name="US DOE Joint Genome Institute (JGI-PGF)"/>
            <person name="Lucas S."/>
            <person name="Copeland A."/>
            <person name="Lapidus A."/>
            <person name="Glavina del Rio T."/>
            <person name="Dalin E."/>
            <person name="Tice H."/>
            <person name="Bruce D."/>
            <person name="Goodwin L."/>
            <person name="Pitluck S."/>
            <person name="Kyrpides N."/>
            <person name="Mavromatis K."/>
            <person name="Ivanova N."/>
            <person name="Ovchinnikova G."/>
            <person name="Sims D."/>
            <person name="Meincke L."/>
            <person name="Brettin T."/>
            <person name="Detter J.C."/>
            <person name="Han C."/>
            <person name="Larimer F."/>
            <person name="Land M."/>
            <person name="Hauser L."/>
            <person name="Markowitz V."/>
            <person name="Cheng J.-F."/>
            <person name="Hugenholtz P."/>
            <person name="Woyke T."/>
            <person name="Wu D."/>
            <person name="Klenk H.-P."/>
            <person name="Eisen J.A."/>
        </authorList>
    </citation>
    <scope>NUCLEOTIDE SEQUENCE [LARGE SCALE GENOMIC DNA]</scope>
    <source>
        <strain evidence="9">ATCC 700099 / DSM 44233 / CIP 104796 / JCM 9543 / NBRC 105858 / Y-104</strain>
    </source>
</reference>
<evidence type="ECO:0000259" key="7">
    <source>
        <dbReference type="PROSITE" id="PS51762"/>
    </source>
</evidence>
<dbReference type="InterPro" id="IPR036116">
    <property type="entry name" value="FN3_sf"/>
</dbReference>
<dbReference type="PROSITE" id="PS51318">
    <property type="entry name" value="TAT"/>
    <property type="match status" value="1"/>
</dbReference>
<dbReference type="RefSeq" id="WP_015747552.1">
    <property type="nucleotide sequence ID" value="NC_013235.1"/>
</dbReference>
<feature type="compositionally biased region" description="Low complexity" evidence="4">
    <location>
        <begin position="437"/>
        <end position="462"/>
    </location>
</feature>
<sequence precursor="true">MSLRFRSLTTRAAVIVTAGALALTGAVIATAGPAAAADPTWQTVFRDDFTGSGLPDPNKWILTQGTSYPGGPDAFGTGEIETMTNRPENVDVRNGNLYITPQRDSAGRWTSARVESAASNYRPPAGGVMHVESRLQLPNVTGSEALGYWPAFWMLGGPYRQDRWSWPAIGEFDIMENVQGLNWTYNVLHCGVWAGGPCNEQEGINNGVNNAGAPCKVTTCQAGMHTYGLEWDDSGPVEQLRWYLDGELTFTVNANQVPAATWNSLADHAGYFIILNVAMGGAFPNKLGGGPNAGTKPGVPMVVDYVEVKYAGGSGTPTTSTPVTSTPTTSTPTTSTPTTSTPVTSTPTTSTPATPPTGGSASPSALRVSGSTSDSLTLSWQGSAGASYEVLRSGIRIATVTGTSYTDRGLFPNTPYVYSIRGGGVTTPELTATLNGASASTSTAAPTSGPTTEPTAGPTTGPVSGGPSGLKVTGTTGSTITLGWAGSAGASYDVLRSGIRIATVTGTSFTDVGLFANTPYVYSIRGNGTTTPELTARIG</sequence>
<dbReference type="InterPro" id="IPR050546">
    <property type="entry name" value="Glycosyl_Hydrlase_16"/>
</dbReference>
<feature type="signal peptide" evidence="5">
    <location>
        <begin position="1"/>
        <end position="36"/>
    </location>
</feature>
<evidence type="ECO:0000313" key="8">
    <source>
        <dbReference type="EMBL" id="ACV78662.1"/>
    </source>
</evidence>
<dbReference type="InParanoid" id="C8XKA0"/>
<dbReference type="InterPro" id="IPR013320">
    <property type="entry name" value="ConA-like_dom_sf"/>
</dbReference>
<feature type="domain" description="GH16" evidence="7">
    <location>
        <begin position="47"/>
        <end position="314"/>
    </location>
</feature>
<evidence type="ECO:0000313" key="9">
    <source>
        <dbReference type="Proteomes" id="UP000002218"/>
    </source>
</evidence>
<dbReference type="CDD" id="cd00063">
    <property type="entry name" value="FN3"/>
    <property type="match status" value="1"/>
</dbReference>
<dbReference type="Gene3D" id="2.60.40.10">
    <property type="entry name" value="Immunoglobulins"/>
    <property type="match status" value="2"/>
</dbReference>
<dbReference type="SUPFAM" id="SSF49265">
    <property type="entry name" value="Fibronectin type III"/>
    <property type="match status" value="1"/>
</dbReference>
<proteinExistence type="inferred from homology"/>
<dbReference type="CDD" id="cd02182">
    <property type="entry name" value="GH16_Strep_laminarinase_like"/>
    <property type="match status" value="1"/>
</dbReference>
<name>C8XKA0_NAKMY</name>
<evidence type="ECO:0000256" key="1">
    <source>
        <dbReference type="ARBA" id="ARBA00006865"/>
    </source>
</evidence>
<dbReference type="SMART" id="SM00060">
    <property type="entry name" value="FN3"/>
    <property type="match status" value="2"/>
</dbReference>
<dbReference type="STRING" id="479431.Namu_2285"/>
<dbReference type="KEGG" id="nml:Namu_2285"/>
<dbReference type="CAZy" id="GH16">
    <property type="family name" value="Glycoside Hydrolase Family 16"/>
</dbReference>
<keyword evidence="5" id="KW-0732">Signal</keyword>
<protein>
    <submittedName>
        <fullName evidence="8">Glycoside hydrolase family 16</fullName>
    </submittedName>
</protein>
<dbReference type="SUPFAM" id="SSF49899">
    <property type="entry name" value="Concanavalin A-like lectins/glucanases"/>
    <property type="match status" value="1"/>
</dbReference>
<feature type="region of interest" description="Disordered" evidence="4">
    <location>
        <begin position="437"/>
        <end position="469"/>
    </location>
</feature>
<evidence type="ECO:0000256" key="2">
    <source>
        <dbReference type="ARBA" id="ARBA00023295"/>
    </source>
</evidence>
<dbReference type="HOGENOM" id="CLU_505106_0_0_11"/>
<comment type="similarity">
    <text evidence="1">Belongs to the glycosyl hydrolase 16 family.</text>
</comment>
<feature type="compositionally biased region" description="Polar residues" evidence="4">
    <location>
        <begin position="369"/>
        <end position="379"/>
    </location>
</feature>
<dbReference type="InterPro" id="IPR013783">
    <property type="entry name" value="Ig-like_fold"/>
</dbReference>
<feature type="region of interest" description="Disordered" evidence="4">
    <location>
        <begin position="313"/>
        <end position="379"/>
    </location>
</feature>
<dbReference type="GO" id="GO:0000272">
    <property type="term" value="P:polysaccharide catabolic process"/>
    <property type="evidence" value="ECO:0007669"/>
    <property type="project" value="UniProtKB-KW"/>
</dbReference>
<dbReference type="Gene3D" id="2.60.120.200">
    <property type="match status" value="1"/>
</dbReference>
<dbReference type="EMBL" id="CP001737">
    <property type="protein sequence ID" value="ACV78662.1"/>
    <property type="molecule type" value="Genomic_DNA"/>
</dbReference>
<keyword evidence="3" id="KW-0119">Carbohydrate metabolism</keyword>
<feature type="compositionally biased region" description="Low complexity" evidence="4">
    <location>
        <begin position="316"/>
        <end position="364"/>
    </location>
</feature>
<dbReference type="AlphaFoldDB" id="C8XKA0"/>
<evidence type="ECO:0000256" key="5">
    <source>
        <dbReference type="SAM" id="SignalP"/>
    </source>
</evidence>
<dbReference type="PANTHER" id="PTHR10963">
    <property type="entry name" value="GLYCOSYL HYDROLASE-RELATED"/>
    <property type="match status" value="1"/>
</dbReference>
<keyword evidence="2" id="KW-0326">Glycosidase</keyword>
<dbReference type="eggNOG" id="COG2273">
    <property type="taxonomic scope" value="Bacteria"/>
</dbReference>
<dbReference type="OrthoDB" id="9809583at2"/>
<dbReference type="InterPro" id="IPR006311">
    <property type="entry name" value="TAT_signal"/>
</dbReference>
<evidence type="ECO:0000259" key="6">
    <source>
        <dbReference type="PROSITE" id="PS50853"/>
    </source>
</evidence>
<dbReference type="InterPro" id="IPR003961">
    <property type="entry name" value="FN3_dom"/>
</dbReference>
<evidence type="ECO:0000256" key="3">
    <source>
        <dbReference type="ARBA" id="ARBA00023326"/>
    </source>
</evidence>
<feature type="domain" description="Fibronectin type-III" evidence="6">
    <location>
        <begin position="362"/>
        <end position="450"/>
    </location>
</feature>
<evidence type="ECO:0000256" key="4">
    <source>
        <dbReference type="SAM" id="MobiDB-lite"/>
    </source>
</evidence>
<gene>
    <name evidence="8" type="ordered locus">Namu_2285</name>
</gene>
<feature type="chain" id="PRO_5002994333" evidence="5">
    <location>
        <begin position="37"/>
        <end position="539"/>
    </location>
</feature>
<keyword evidence="8" id="KW-0378">Hydrolase</keyword>
<dbReference type="PANTHER" id="PTHR10963:SF55">
    <property type="entry name" value="GLYCOSIDE HYDROLASE FAMILY 16 PROTEIN"/>
    <property type="match status" value="1"/>
</dbReference>
<dbReference type="InterPro" id="IPR000757">
    <property type="entry name" value="Beta-glucanase-like"/>
</dbReference>
<dbReference type="PROSITE" id="PS51762">
    <property type="entry name" value="GH16_2"/>
    <property type="match status" value="1"/>
</dbReference>
<dbReference type="Proteomes" id="UP000002218">
    <property type="component" value="Chromosome"/>
</dbReference>
<dbReference type="GO" id="GO:0004553">
    <property type="term" value="F:hydrolase activity, hydrolyzing O-glycosyl compounds"/>
    <property type="evidence" value="ECO:0007669"/>
    <property type="project" value="InterPro"/>
</dbReference>